<feature type="chain" id="PRO_5047053310" evidence="1">
    <location>
        <begin position="23"/>
        <end position="388"/>
    </location>
</feature>
<reference evidence="3 4" key="1">
    <citation type="submission" date="2021-03" db="EMBL/GenBank/DDBJ databases">
        <title>Actinoplanes flavus sp. nov., a novel actinomycete isolated from Coconut Palm rhizosphere soil.</title>
        <authorList>
            <person name="Luo X."/>
        </authorList>
    </citation>
    <scope>NUCLEOTIDE SEQUENCE [LARGE SCALE GENOMIC DNA]</scope>
    <source>
        <strain evidence="3 4">NEAU-H7</strain>
    </source>
</reference>
<keyword evidence="4" id="KW-1185">Reference proteome</keyword>
<dbReference type="InterPro" id="IPR012338">
    <property type="entry name" value="Beta-lactam/transpept-like"/>
</dbReference>
<dbReference type="Gene3D" id="3.40.710.10">
    <property type="entry name" value="DD-peptidase/beta-lactamase superfamily"/>
    <property type="match status" value="1"/>
</dbReference>
<evidence type="ECO:0000313" key="3">
    <source>
        <dbReference type="EMBL" id="MBO3742734.1"/>
    </source>
</evidence>
<sequence length="388" mass="41740">MRRAVLSMLVAATLVPAAPATAADAGCAPSARPHGTAARIVDIARATGRELDLSATIVRVTVGGKEIVTAASGQSMSGVPATTDMRFRTGAVGITYLTVLLLQLADQGVVDLDEPIARWFPELPRADKVTLRMLGSSTSGYPDYVTYQPFVDKLYNDPFQQWTEQQLIDLALARPLWYEPGTNWSYSHANFVILGRILQRVTGTPLDRLIHRRIVRPLGLTTTVSTDDAVIPGPVLHGYTIERGRFEDSTYWNPSWTTAHGAILTSDICDLATSARAVGDGRLLSARAQRTLLDPGTVGLGGPTGTCPATICVHQPSRRHYGLGVDVEDGWIKQTPSFAGYSAVQAYLPGRDIAIAVAATRGRTTTEVNAARTIADRIVAQLTRPDNP</sequence>
<gene>
    <name evidence="3" type="ORF">J5X75_35010</name>
</gene>
<feature type="signal peptide" evidence="1">
    <location>
        <begin position="1"/>
        <end position="22"/>
    </location>
</feature>
<dbReference type="Pfam" id="PF00144">
    <property type="entry name" value="Beta-lactamase"/>
    <property type="match status" value="1"/>
</dbReference>
<proteinExistence type="predicted"/>
<dbReference type="PANTHER" id="PTHR46825">
    <property type="entry name" value="D-ALANYL-D-ALANINE-CARBOXYPEPTIDASE/ENDOPEPTIDASE AMPH"/>
    <property type="match status" value="1"/>
</dbReference>
<protein>
    <submittedName>
        <fullName evidence="3">Beta-lactamase family protein</fullName>
    </submittedName>
</protein>
<feature type="domain" description="Beta-lactamase-related" evidence="2">
    <location>
        <begin position="56"/>
        <end position="373"/>
    </location>
</feature>
<dbReference type="InterPro" id="IPR050491">
    <property type="entry name" value="AmpC-like"/>
</dbReference>
<evidence type="ECO:0000313" key="4">
    <source>
        <dbReference type="Proteomes" id="UP000679690"/>
    </source>
</evidence>
<keyword evidence="1" id="KW-0732">Signal</keyword>
<accession>A0ABS3UVW7</accession>
<dbReference type="SUPFAM" id="SSF56601">
    <property type="entry name" value="beta-lactamase/transpeptidase-like"/>
    <property type="match status" value="1"/>
</dbReference>
<evidence type="ECO:0000259" key="2">
    <source>
        <dbReference type="Pfam" id="PF00144"/>
    </source>
</evidence>
<dbReference type="EMBL" id="JAGFNS010000030">
    <property type="protein sequence ID" value="MBO3742734.1"/>
    <property type="molecule type" value="Genomic_DNA"/>
</dbReference>
<dbReference type="RefSeq" id="WP_208471922.1">
    <property type="nucleotide sequence ID" value="NZ_JAGFNS010000030.1"/>
</dbReference>
<evidence type="ECO:0000256" key="1">
    <source>
        <dbReference type="SAM" id="SignalP"/>
    </source>
</evidence>
<dbReference type="InterPro" id="IPR001466">
    <property type="entry name" value="Beta-lactam-related"/>
</dbReference>
<dbReference type="PANTHER" id="PTHR46825:SF7">
    <property type="entry name" value="D-ALANYL-D-ALANINE CARBOXYPEPTIDASE"/>
    <property type="match status" value="1"/>
</dbReference>
<comment type="caution">
    <text evidence="3">The sequence shown here is derived from an EMBL/GenBank/DDBJ whole genome shotgun (WGS) entry which is preliminary data.</text>
</comment>
<name>A0ABS3UVW7_9ACTN</name>
<organism evidence="3 4">
    <name type="scientific">Actinoplanes flavus</name>
    <dbReference type="NCBI Taxonomy" id="2820290"/>
    <lineage>
        <taxon>Bacteria</taxon>
        <taxon>Bacillati</taxon>
        <taxon>Actinomycetota</taxon>
        <taxon>Actinomycetes</taxon>
        <taxon>Micromonosporales</taxon>
        <taxon>Micromonosporaceae</taxon>
        <taxon>Actinoplanes</taxon>
    </lineage>
</organism>
<dbReference type="Proteomes" id="UP000679690">
    <property type="component" value="Unassembled WGS sequence"/>
</dbReference>